<dbReference type="GO" id="GO:0005856">
    <property type="term" value="C:cytoskeleton"/>
    <property type="evidence" value="ECO:0007669"/>
    <property type="project" value="UniProtKB-SubCell"/>
</dbReference>
<dbReference type="GO" id="GO:0004365">
    <property type="term" value="F:glyceraldehyde-3-phosphate dehydrogenase (NAD+) (phosphorylating) activity"/>
    <property type="evidence" value="ECO:0007669"/>
    <property type="project" value="UniProtKB-EC"/>
</dbReference>
<dbReference type="EC" id="1.2.1.12" evidence="6"/>
<proteinExistence type="inferred from homology"/>
<evidence type="ECO:0000256" key="1">
    <source>
        <dbReference type="ARBA" id="ARBA00004123"/>
    </source>
</evidence>
<keyword evidence="14" id="KW-0324">Glycolysis</keyword>
<evidence type="ECO:0000313" key="23">
    <source>
        <dbReference type="Proteomes" id="UP000234681"/>
    </source>
</evidence>
<evidence type="ECO:0000256" key="4">
    <source>
        <dbReference type="ARBA" id="ARBA00004869"/>
    </source>
</evidence>
<sequence length="66" mass="7202">MATVYAITATRKTVDGPFGKLWCDDLGDTQNIIYASTDAAKIVVKTIPELNKKQTGMVFHVPMCSP</sequence>
<dbReference type="GO" id="GO:0006915">
    <property type="term" value="P:apoptotic process"/>
    <property type="evidence" value="ECO:0007669"/>
    <property type="project" value="UniProtKB-KW"/>
</dbReference>
<protein>
    <recommendedName>
        <fullName evidence="6">glyceraldehyde-3-phosphate dehydrogenase (phosphorylating)</fullName>
        <ecNumber evidence="6">1.2.1.12</ecNumber>
    </recommendedName>
    <alternativeName>
        <fullName evidence="17">Peptidyl-cysteine S-nitrosylase GAPDH</fullName>
    </alternativeName>
</protein>
<keyword evidence="16" id="KW-0539">Nucleus</keyword>
<evidence type="ECO:0000256" key="15">
    <source>
        <dbReference type="ARBA" id="ARBA00023212"/>
    </source>
</evidence>
<keyword evidence="7" id="KW-0963">Cytoplasm</keyword>
<keyword evidence="9" id="KW-0053">Apoptosis</keyword>
<dbReference type="AlphaFoldDB" id="A6JN66"/>
<dbReference type="InterPro" id="IPR020829">
    <property type="entry name" value="GlycerAld_3-P_DH_cat"/>
</dbReference>
<evidence type="ECO:0000256" key="13">
    <source>
        <dbReference type="ARBA" id="ARBA00023027"/>
    </source>
</evidence>
<keyword evidence="13" id="KW-0520">NAD</keyword>
<dbReference type="GO" id="GO:0006096">
    <property type="term" value="P:glycolytic process"/>
    <property type="evidence" value="ECO:0007669"/>
    <property type="project" value="UniProtKB-KW"/>
</dbReference>
<dbReference type="InterPro" id="IPR020831">
    <property type="entry name" value="GlycerAld/Erythrose_P_DH"/>
</dbReference>
<feature type="domain" description="Glyceraldehyde 3-phosphate dehydrogenase catalytic" evidence="21">
    <location>
        <begin position="1"/>
        <end position="63"/>
    </location>
</feature>
<dbReference type="PANTHER" id="PTHR10836:SF111">
    <property type="entry name" value="GLYCERALDEHYDE-3-PHOSPHATE DEHYDROGENASE"/>
    <property type="match status" value="1"/>
</dbReference>
<dbReference type="GO" id="GO:0005829">
    <property type="term" value="C:cytosol"/>
    <property type="evidence" value="ECO:0007669"/>
    <property type="project" value="UniProtKB-SubCell"/>
</dbReference>
<evidence type="ECO:0000256" key="17">
    <source>
        <dbReference type="ARBA" id="ARBA00031890"/>
    </source>
</evidence>
<keyword evidence="8" id="KW-0808">Transferase</keyword>
<gene>
    <name evidence="22" type="ORF">rCG_31824</name>
</gene>
<evidence type="ECO:0000256" key="7">
    <source>
        <dbReference type="ARBA" id="ARBA00022490"/>
    </source>
</evidence>
<evidence type="ECO:0000313" key="22">
    <source>
        <dbReference type="EMBL" id="EDL78500.1"/>
    </source>
</evidence>
<evidence type="ECO:0000256" key="14">
    <source>
        <dbReference type="ARBA" id="ARBA00023152"/>
    </source>
</evidence>
<keyword evidence="15" id="KW-0206">Cytoskeleton</keyword>
<comment type="subcellular location">
    <subcellularLocation>
        <location evidence="2">Cytoplasm</location>
        <location evidence="2">Cytoskeleton</location>
    </subcellularLocation>
    <subcellularLocation>
        <location evidence="3">Cytoplasm</location>
        <location evidence="3">Cytosol</location>
    </subcellularLocation>
    <subcellularLocation>
        <location evidence="1">Nucleus</location>
    </subcellularLocation>
</comment>
<evidence type="ECO:0000256" key="16">
    <source>
        <dbReference type="ARBA" id="ARBA00023242"/>
    </source>
</evidence>
<comment type="catalytic activity">
    <reaction evidence="19">
        <text>D-glyceraldehyde 3-phosphate + phosphate + NAD(+) = (2R)-3-phospho-glyceroyl phosphate + NADH + H(+)</text>
        <dbReference type="Rhea" id="RHEA:10300"/>
        <dbReference type="ChEBI" id="CHEBI:15378"/>
        <dbReference type="ChEBI" id="CHEBI:43474"/>
        <dbReference type="ChEBI" id="CHEBI:57540"/>
        <dbReference type="ChEBI" id="CHEBI:57604"/>
        <dbReference type="ChEBI" id="CHEBI:57945"/>
        <dbReference type="ChEBI" id="CHEBI:59776"/>
        <dbReference type="EC" id="1.2.1.12"/>
    </reaction>
</comment>
<evidence type="ECO:0000256" key="20">
    <source>
        <dbReference type="ARBA" id="ARBA00048005"/>
    </source>
</evidence>
<dbReference type="GO" id="GO:0016740">
    <property type="term" value="F:transferase activity"/>
    <property type="evidence" value="ECO:0007669"/>
    <property type="project" value="UniProtKB-KW"/>
</dbReference>
<comment type="similarity">
    <text evidence="5">Belongs to the glyceraldehyde-3-phosphate dehydrogenase family.</text>
</comment>
<organism evidence="22 23">
    <name type="scientific">Rattus norvegicus</name>
    <name type="common">Rat</name>
    <dbReference type="NCBI Taxonomy" id="10116"/>
    <lineage>
        <taxon>Eukaryota</taxon>
        <taxon>Metazoa</taxon>
        <taxon>Chordata</taxon>
        <taxon>Craniata</taxon>
        <taxon>Vertebrata</taxon>
        <taxon>Euteleostomi</taxon>
        <taxon>Mammalia</taxon>
        <taxon>Eutheria</taxon>
        <taxon>Euarchontoglires</taxon>
        <taxon>Glires</taxon>
        <taxon>Rodentia</taxon>
        <taxon>Myomorpha</taxon>
        <taxon>Muroidea</taxon>
        <taxon>Muridae</taxon>
        <taxon>Murinae</taxon>
        <taxon>Rattus</taxon>
    </lineage>
</organism>
<dbReference type="EMBL" id="CH473993">
    <property type="protein sequence ID" value="EDL78500.1"/>
    <property type="molecule type" value="Genomic_DNA"/>
</dbReference>
<comment type="catalytic activity">
    <reaction evidence="20">
        <text>S-nitroso-L-cysteinyl-[GAPDH] + L-cysteinyl-[protein] = L-cysteinyl-[GAPDH] + S-nitroso-L-cysteinyl-[protein]</text>
        <dbReference type="Rhea" id="RHEA:66684"/>
        <dbReference type="Rhea" id="RHEA-COMP:10131"/>
        <dbReference type="Rhea" id="RHEA-COMP:17089"/>
        <dbReference type="Rhea" id="RHEA-COMP:17090"/>
        <dbReference type="Rhea" id="RHEA-COMP:17091"/>
        <dbReference type="ChEBI" id="CHEBI:29950"/>
        <dbReference type="ChEBI" id="CHEBI:149494"/>
    </reaction>
    <physiologicalReaction direction="left-to-right" evidence="20">
        <dbReference type="Rhea" id="RHEA:66685"/>
    </physiologicalReaction>
</comment>
<dbReference type="Gene3D" id="3.30.360.10">
    <property type="entry name" value="Dihydrodipicolinate Reductase, domain 2"/>
    <property type="match status" value="1"/>
</dbReference>
<evidence type="ECO:0000256" key="9">
    <source>
        <dbReference type="ARBA" id="ARBA00022703"/>
    </source>
</evidence>
<evidence type="ECO:0000259" key="21">
    <source>
        <dbReference type="Pfam" id="PF02800"/>
    </source>
</evidence>
<evidence type="ECO:0000256" key="2">
    <source>
        <dbReference type="ARBA" id="ARBA00004245"/>
    </source>
</evidence>
<evidence type="ECO:0000256" key="19">
    <source>
        <dbReference type="ARBA" id="ARBA00047698"/>
    </source>
</evidence>
<evidence type="ECO:0000256" key="11">
    <source>
        <dbReference type="ARBA" id="ARBA00022845"/>
    </source>
</evidence>
<dbReference type="GO" id="GO:0006417">
    <property type="term" value="P:regulation of translation"/>
    <property type="evidence" value="ECO:0007669"/>
    <property type="project" value="UniProtKB-KW"/>
</dbReference>
<dbReference type="SUPFAM" id="SSF55347">
    <property type="entry name" value="Glyceraldehyde-3-phosphate dehydrogenase-like, C-terminal domain"/>
    <property type="match status" value="1"/>
</dbReference>
<dbReference type="GO" id="GO:0005634">
    <property type="term" value="C:nucleus"/>
    <property type="evidence" value="ECO:0007669"/>
    <property type="project" value="UniProtKB-SubCell"/>
</dbReference>
<evidence type="ECO:0000256" key="12">
    <source>
        <dbReference type="ARBA" id="ARBA00023002"/>
    </source>
</evidence>
<reference evidence="22 23" key="1">
    <citation type="submission" date="2005-09" db="EMBL/GenBank/DDBJ databases">
        <authorList>
            <person name="Mural R.J."/>
            <person name="Li P.W."/>
            <person name="Adams M.D."/>
            <person name="Amanatides P.G."/>
            <person name="Baden-Tillson H."/>
            <person name="Barnstead M."/>
            <person name="Chin S.H."/>
            <person name="Dew I."/>
            <person name="Evans C.A."/>
            <person name="Ferriera S."/>
            <person name="Flanigan M."/>
            <person name="Fosler C."/>
            <person name="Glodek A."/>
            <person name="Gu Z."/>
            <person name="Holt R.A."/>
            <person name="Jennings D."/>
            <person name="Kraft C.L."/>
            <person name="Lu F."/>
            <person name="Nguyen T."/>
            <person name="Nusskern D.R."/>
            <person name="Pfannkoch C.M."/>
            <person name="Sitter C."/>
            <person name="Sutton G.G."/>
            <person name="Venter J.C."/>
            <person name="Wang Z."/>
            <person name="Woodage T."/>
            <person name="Zheng X.H."/>
            <person name="Zhong F."/>
        </authorList>
    </citation>
    <scope>NUCLEOTIDE SEQUENCE [LARGE SCALE GENOMIC DNA]</scope>
    <source>
        <strain>BN</strain>
        <strain evidence="23">Sprague-Dawley</strain>
    </source>
</reference>
<evidence type="ECO:0000256" key="18">
    <source>
        <dbReference type="ARBA" id="ARBA00046997"/>
    </source>
</evidence>
<dbReference type="Pfam" id="PF02800">
    <property type="entry name" value="Gp_dh_C"/>
    <property type="match status" value="1"/>
</dbReference>
<evidence type="ECO:0000256" key="8">
    <source>
        <dbReference type="ARBA" id="ARBA00022679"/>
    </source>
</evidence>
<evidence type="ECO:0000256" key="3">
    <source>
        <dbReference type="ARBA" id="ARBA00004514"/>
    </source>
</evidence>
<keyword evidence="11" id="KW-0810">Translation regulation</keyword>
<dbReference type="PANTHER" id="PTHR10836">
    <property type="entry name" value="GLYCERALDEHYDE 3-PHOSPHATE DEHYDROGENASE"/>
    <property type="match status" value="1"/>
</dbReference>
<evidence type="ECO:0000256" key="6">
    <source>
        <dbReference type="ARBA" id="ARBA00013119"/>
    </source>
</evidence>
<keyword evidence="12" id="KW-0560">Oxidoreductase</keyword>
<dbReference type="Proteomes" id="UP000234681">
    <property type="component" value="Chromosome 8"/>
</dbReference>
<keyword evidence="10" id="KW-0702">S-nitrosylation</keyword>
<name>A6JN66_RAT</name>
<comment type="pathway">
    <text evidence="4">Carbohydrate degradation; glycolysis; pyruvate from D-glyceraldehyde 3-phosphate: step 1/5.</text>
</comment>
<accession>A6JN66</accession>
<evidence type="ECO:0000256" key="10">
    <source>
        <dbReference type="ARBA" id="ARBA00022799"/>
    </source>
</evidence>
<evidence type="ECO:0000256" key="5">
    <source>
        <dbReference type="ARBA" id="ARBA00007406"/>
    </source>
</evidence>
<comment type="subunit">
    <text evidence="18">Homotetramer. Interacts with TPPP; the interaction is direct. Interacts (when S-nitrosylated) with SIAH1; leading to nuclear translocation. Interacts with RILPL1/GOSPEL, leading to prevent the interaction between GAPDH and SIAH1 and prevent nuclear translocation. Interacts with CHP1; the interaction increases the binding of CHP1 with microtubules. Associates with microtubules. Interacts with EIF1AD, USP25, PRKCI and WARS1. Interacts with phosphorylated RPL13A; inhibited by oxidatively-modified low-densitity lipoprotein (LDL(ox)). Component of the GAIT complex. Interacts with FKBP6; leading to inhibit GAPDH catalytic activity. Interacts with TRAF2, promoting TRAF2 ubiquitination. Interacts with TRAF3, promoting TRAF3 ubiquitination.</text>
</comment>